<evidence type="ECO:0000313" key="10">
    <source>
        <dbReference type="EMBL" id="RHN52339.1"/>
    </source>
</evidence>
<dbReference type="SUPFAM" id="SSF46689">
    <property type="entry name" value="Homeodomain-like"/>
    <property type="match status" value="1"/>
</dbReference>
<evidence type="ECO:0000256" key="4">
    <source>
        <dbReference type="ARBA" id="ARBA00023015"/>
    </source>
</evidence>
<keyword evidence="12" id="KW-1185">Reference proteome</keyword>
<evidence type="ECO:0000256" key="5">
    <source>
        <dbReference type="ARBA" id="ARBA00023163"/>
    </source>
</evidence>
<keyword evidence="5" id="KW-0804">Transcription</keyword>
<keyword evidence="9" id="KW-0238">DNA-binding</keyword>
<dbReference type="GO" id="GO:0000976">
    <property type="term" value="F:transcription cis-regulatory region binding"/>
    <property type="evidence" value="ECO:0000318"/>
    <property type="project" value="GO_Central"/>
</dbReference>
<evidence type="ECO:0000313" key="11">
    <source>
        <dbReference type="EnsemblPlants" id="KEH26759"/>
    </source>
</evidence>
<dbReference type="GO" id="GO:0005634">
    <property type="term" value="C:nucleus"/>
    <property type="evidence" value="ECO:0000318"/>
    <property type="project" value="GO_Central"/>
</dbReference>
<feature type="domain" description="Myb-like" evidence="8">
    <location>
        <begin position="204"/>
        <end position="255"/>
    </location>
</feature>
<dbReference type="Proteomes" id="UP000265566">
    <property type="component" value="Chromosome 6"/>
</dbReference>
<keyword evidence="3" id="KW-0221">Differentiation</keyword>
<dbReference type="InterPro" id="IPR044847">
    <property type="entry name" value="KAN_fam"/>
</dbReference>
<dbReference type="InterPro" id="IPR009057">
    <property type="entry name" value="Homeodomain-like_sf"/>
</dbReference>
<dbReference type="GO" id="GO:0006355">
    <property type="term" value="P:regulation of DNA-templated transcription"/>
    <property type="evidence" value="ECO:0000318"/>
    <property type="project" value="GO_Central"/>
</dbReference>
<dbReference type="InterPro" id="IPR006447">
    <property type="entry name" value="Myb_dom_plants"/>
</dbReference>
<organism evidence="9 12">
    <name type="scientific">Medicago truncatula</name>
    <name type="common">Barrel medic</name>
    <name type="synonym">Medicago tribuloides</name>
    <dbReference type="NCBI Taxonomy" id="3880"/>
    <lineage>
        <taxon>Eukaryota</taxon>
        <taxon>Viridiplantae</taxon>
        <taxon>Streptophyta</taxon>
        <taxon>Embryophyta</taxon>
        <taxon>Tracheophyta</taxon>
        <taxon>Spermatophyta</taxon>
        <taxon>Magnoliopsida</taxon>
        <taxon>eudicotyledons</taxon>
        <taxon>Gunneridae</taxon>
        <taxon>Pentapetalae</taxon>
        <taxon>rosids</taxon>
        <taxon>fabids</taxon>
        <taxon>Fabales</taxon>
        <taxon>Fabaceae</taxon>
        <taxon>Papilionoideae</taxon>
        <taxon>50 kb inversion clade</taxon>
        <taxon>NPAAA clade</taxon>
        <taxon>Hologalegina</taxon>
        <taxon>IRL clade</taxon>
        <taxon>Trifolieae</taxon>
        <taxon>Medicago</taxon>
    </lineage>
</organism>
<feature type="region of interest" description="Disordered" evidence="7">
    <location>
        <begin position="335"/>
        <end position="368"/>
    </location>
</feature>
<dbReference type="PANTHER" id="PTHR31496">
    <property type="entry name" value="TRANSCRIPTION FACTOR KAN2-RELATED"/>
    <property type="match status" value="1"/>
</dbReference>
<dbReference type="HOGENOM" id="CLU_047766_1_1_1"/>
<comment type="subcellular location">
    <subcellularLocation>
        <location evidence="1">Nucleus</location>
    </subcellularLocation>
</comment>
<evidence type="ECO:0000256" key="6">
    <source>
        <dbReference type="ARBA" id="ARBA00023242"/>
    </source>
</evidence>
<dbReference type="Proteomes" id="UP000002051">
    <property type="component" value="Chromosome 6"/>
</dbReference>
<evidence type="ECO:0000256" key="3">
    <source>
        <dbReference type="ARBA" id="ARBA00022782"/>
    </source>
</evidence>
<evidence type="ECO:0000313" key="12">
    <source>
        <dbReference type="Proteomes" id="UP000002051"/>
    </source>
</evidence>
<proteinExistence type="predicted"/>
<keyword evidence="6" id="KW-0539">Nucleus</keyword>
<dbReference type="STRING" id="3880.A0A072UAE1"/>
<keyword evidence="2" id="KW-0217">Developmental protein</keyword>
<dbReference type="GO" id="GO:0010158">
    <property type="term" value="P:abaxial cell fate specification"/>
    <property type="evidence" value="ECO:0007669"/>
    <property type="project" value="InterPro"/>
</dbReference>
<dbReference type="Gene3D" id="1.10.10.60">
    <property type="entry name" value="Homeodomain-like"/>
    <property type="match status" value="1"/>
</dbReference>
<dbReference type="EnsemblPlants" id="KEH26759">
    <property type="protein sequence ID" value="KEH26759"/>
    <property type="gene ID" value="MTR_6g071625"/>
</dbReference>
<dbReference type="OrthoDB" id="551907at2759"/>
<evidence type="ECO:0000259" key="8">
    <source>
        <dbReference type="Pfam" id="PF00249"/>
    </source>
</evidence>
<evidence type="ECO:0000256" key="1">
    <source>
        <dbReference type="ARBA" id="ARBA00004123"/>
    </source>
</evidence>
<dbReference type="KEGG" id="mtr:25496643"/>
<sequence>MPQNQIPDLSLQISLPNSSQTSICTTNEVDDLDSSFDIWKNINDAITHEGFKSHSDGFSSSIRNSTLQKTDTELSLSNSKTKTTTFSEAESVWKRKNFVRLRPFNGIPLYSDNNPSIIEKDSNSSLYPSCSASSSTFSRFNGITIESLRPQKFQYMNHQHHLLQNQQQQKVNQFGNSEFGNGFVRSRMMMPRQQSNKRNMRAPRMRWTSSLHNRFVHAVELLGGHERATPKSVLELMDVKDLTLAHVKSHLQMYRTVKNTDKPAASSDGDENFMSLTQPHDQNKNYNASLEHDIGYTSNTLWANSSSSNGTWTQGSSGDHFEELSTQEILSTHHIGKLPQGSNCIQSRSSKDQNIDCPNPNLEFTLGR</sequence>
<dbReference type="InterPro" id="IPR001005">
    <property type="entry name" value="SANT/Myb"/>
</dbReference>
<evidence type="ECO:0000313" key="9">
    <source>
        <dbReference type="EMBL" id="KEH26759.1"/>
    </source>
</evidence>
<reference evidence="10" key="4">
    <citation type="journal article" date="2018" name="Nat. Plants">
        <title>Whole-genome landscape of Medicago truncatula symbiotic genes.</title>
        <authorList>
            <person name="Pecrix Y."/>
            <person name="Gamas P."/>
            <person name="Carrere S."/>
        </authorList>
    </citation>
    <scope>NUCLEOTIDE SEQUENCE</scope>
    <source>
        <tissue evidence="10">Leaves</tissue>
    </source>
</reference>
<evidence type="ECO:0000256" key="2">
    <source>
        <dbReference type="ARBA" id="ARBA00022473"/>
    </source>
</evidence>
<dbReference type="PANTHER" id="PTHR31496:SF58">
    <property type="entry name" value="MYB-LIKE DNA-BINDING DOMAIN, SHAQKYF CLASS PROTEIN"/>
    <property type="match status" value="1"/>
</dbReference>
<protein>
    <submittedName>
        <fullName evidence="9">Myb-like DNA-binding domain, shaqkyf class protein</fullName>
    </submittedName>
    <submittedName>
        <fullName evidence="10">Putative transcription factor MYB-HB-like family</fullName>
    </submittedName>
</protein>
<name>A0A072UAE1_MEDTR</name>
<reference evidence="11" key="3">
    <citation type="submission" date="2015-04" db="UniProtKB">
        <authorList>
            <consortium name="EnsemblPlants"/>
        </authorList>
    </citation>
    <scope>IDENTIFICATION</scope>
    <source>
        <strain evidence="11">cv. Jemalong A17</strain>
    </source>
</reference>
<evidence type="ECO:0000256" key="7">
    <source>
        <dbReference type="SAM" id="MobiDB-lite"/>
    </source>
</evidence>
<dbReference type="AlphaFoldDB" id="A0A072UAE1"/>
<reference evidence="9 12" key="1">
    <citation type="journal article" date="2011" name="Nature">
        <title>The Medicago genome provides insight into the evolution of rhizobial symbioses.</title>
        <authorList>
            <person name="Young N.D."/>
            <person name="Debelle F."/>
            <person name="Oldroyd G.E."/>
            <person name="Geurts R."/>
            <person name="Cannon S.B."/>
            <person name="Udvardi M.K."/>
            <person name="Benedito V.A."/>
            <person name="Mayer K.F."/>
            <person name="Gouzy J."/>
            <person name="Schoof H."/>
            <person name="Van de Peer Y."/>
            <person name="Proost S."/>
            <person name="Cook D.R."/>
            <person name="Meyers B.C."/>
            <person name="Spannagl M."/>
            <person name="Cheung F."/>
            <person name="De Mita S."/>
            <person name="Krishnakumar V."/>
            <person name="Gundlach H."/>
            <person name="Zhou S."/>
            <person name="Mudge J."/>
            <person name="Bharti A.K."/>
            <person name="Murray J.D."/>
            <person name="Naoumkina M.A."/>
            <person name="Rosen B."/>
            <person name="Silverstein K.A."/>
            <person name="Tang H."/>
            <person name="Rombauts S."/>
            <person name="Zhao P.X."/>
            <person name="Zhou P."/>
            <person name="Barbe V."/>
            <person name="Bardou P."/>
            <person name="Bechner M."/>
            <person name="Bellec A."/>
            <person name="Berger A."/>
            <person name="Berges H."/>
            <person name="Bidwell S."/>
            <person name="Bisseling T."/>
            <person name="Choisne N."/>
            <person name="Couloux A."/>
            <person name="Denny R."/>
            <person name="Deshpande S."/>
            <person name="Dai X."/>
            <person name="Doyle J.J."/>
            <person name="Dudez A.M."/>
            <person name="Farmer A.D."/>
            <person name="Fouteau S."/>
            <person name="Franken C."/>
            <person name="Gibelin C."/>
            <person name="Gish J."/>
            <person name="Goldstein S."/>
            <person name="Gonzalez A.J."/>
            <person name="Green P.J."/>
            <person name="Hallab A."/>
            <person name="Hartog M."/>
            <person name="Hua A."/>
            <person name="Humphray S.J."/>
            <person name="Jeong D.H."/>
            <person name="Jing Y."/>
            <person name="Jocker A."/>
            <person name="Kenton S.M."/>
            <person name="Kim D.J."/>
            <person name="Klee K."/>
            <person name="Lai H."/>
            <person name="Lang C."/>
            <person name="Lin S."/>
            <person name="Macmil S.L."/>
            <person name="Magdelenat G."/>
            <person name="Matthews L."/>
            <person name="McCorrison J."/>
            <person name="Monaghan E.L."/>
            <person name="Mun J.H."/>
            <person name="Najar F.Z."/>
            <person name="Nicholson C."/>
            <person name="Noirot C."/>
            <person name="O'Bleness M."/>
            <person name="Paule C.R."/>
            <person name="Poulain J."/>
            <person name="Prion F."/>
            <person name="Qin B."/>
            <person name="Qu C."/>
            <person name="Retzel E.F."/>
            <person name="Riddle C."/>
            <person name="Sallet E."/>
            <person name="Samain S."/>
            <person name="Samson N."/>
            <person name="Sanders I."/>
            <person name="Saurat O."/>
            <person name="Scarpelli C."/>
            <person name="Schiex T."/>
            <person name="Segurens B."/>
            <person name="Severin A.J."/>
            <person name="Sherrier D.J."/>
            <person name="Shi R."/>
            <person name="Sims S."/>
            <person name="Singer S.R."/>
            <person name="Sinharoy S."/>
            <person name="Sterck L."/>
            <person name="Viollet A."/>
            <person name="Wang B.B."/>
            <person name="Wang K."/>
            <person name="Wang M."/>
            <person name="Wang X."/>
            <person name="Warfsmann J."/>
            <person name="Weissenbach J."/>
            <person name="White D.D."/>
            <person name="White J.D."/>
            <person name="Wiley G.B."/>
            <person name="Wincker P."/>
            <person name="Xing Y."/>
            <person name="Yang L."/>
            <person name="Yao Z."/>
            <person name="Ying F."/>
            <person name="Zhai J."/>
            <person name="Zhou L."/>
            <person name="Zuber A."/>
            <person name="Denarie J."/>
            <person name="Dixon R.A."/>
            <person name="May G.D."/>
            <person name="Schwartz D.C."/>
            <person name="Rogers J."/>
            <person name="Quetier F."/>
            <person name="Town C.D."/>
            <person name="Roe B.A."/>
        </authorList>
    </citation>
    <scope>NUCLEOTIDE SEQUENCE [LARGE SCALE GENOMIC DNA]</scope>
    <source>
        <strain evidence="9">A17</strain>
        <strain evidence="11 12">cv. Jemalong A17</strain>
    </source>
</reference>
<dbReference type="EMBL" id="CM001222">
    <property type="protein sequence ID" value="KEH26759.1"/>
    <property type="molecule type" value="Genomic_DNA"/>
</dbReference>
<dbReference type="Pfam" id="PF00249">
    <property type="entry name" value="Myb_DNA-binding"/>
    <property type="match status" value="1"/>
</dbReference>
<gene>
    <name evidence="11" type="primary">25496643</name>
    <name evidence="9" type="ordered locus">MTR_6g071625</name>
    <name evidence="10" type="ORF">MtrunA17_Chr6g0479431</name>
</gene>
<dbReference type="NCBIfam" id="TIGR01557">
    <property type="entry name" value="myb_SHAQKYF"/>
    <property type="match status" value="1"/>
</dbReference>
<accession>A0A072UAE1</accession>
<dbReference type="Gramene" id="rna37002">
    <property type="protein sequence ID" value="RHN52339.1"/>
    <property type="gene ID" value="gene37002"/>
</dbReference>
<keyword evidence="4" id="KW-0805">Transcription regulation</keyword>
<reference evidence="9 12" key="2">
    <citation type="journal article" date="2014" name="BMC Genomics">
        <title>An improved genome release (version Mt4.0) for the model legume Medicago truncatula.</title>
        <authorList>
            <person name="Tang H."/>
            <person name="Krishnakumar V."/>
            <person name="Bidwell S."/>
            <person name="Rosen B."/>
            <person name="Chan A."/>
            <person name="Zhou S."/>
            <person name="Gentzbittel L."/>
            <person name="Childs K.L."/>
            <person name="Yandell M."/>
            <person name="Gundlach H."/>
            <person name="Mayer K.F."/>
            <person name="Schwartz D.C."/>
            <person name="Town C.D."/>
        </authorList>
    </citation>
    <scope>GENOME REANNOTATION</scope>
    <source>
        <strain evidence="9">A17</strain>
        <strain evidence="11 12">cv. Jemalong A17</strain>
    </source>
</reference>
<dbReference type="FunFam" id="1.10.10.60:FF:000002">
    <property type="entry name" value="Myb family transcription factor"/>
    <property type="match status" value="1"/>
</dbReference>
<dbReference type="EMBL" id="PSQE01000006">
    <property type="protein sequence ID" value="RHN52339.1"/>
    <property type="molecule type" value="Genomic_DNA"/>
</dbReference>